<feature type="domain" description="Exoribonuclease phosphorolytic" evidence="9">
    <location>
        <begin position="163"/>
        <end position="227"/>
    </location>
</feature>
<proteinExistence type="inferred from homology"/>
<dbReference type="RefSeq" id="WP_106220933.1">
    <property type="nucleotide sequence ID" value="NZ_PVWP01000005.1"/>
</dbReference>
<gene>
    <name evidence="7" type="primary">rph</name>
    <name evidence="10" type="ORF">C7B81_08885</name>
</gene>
<dbReference type="SUPFAM" id="SSF55666">
    <property type="entry name" value="Ribonuclease PH domain 2-like"/>
    <property type="match status" value="1"/>
</dbReference>
<evidence type="ECO:0000256" key="3">
    <source>
        <dbReference type="ARBA" id="ARBA00022555"/>
    </source>
</evidence>
<dbReference type="PANTHER" id="PTHR11953:SF0">
    <property type="entry name" value="EXOSOME COMPLEX COMPONENT RRP41"/>
    <property type="match status" value="1"/>
</dbReference>
<keyword evidence="4 7" id="KW-0819">tRNA processing</keyword>
<evidence type="ECO:0000256" key="2">
    <source>
        <dbReference type="ARBA" id="ARBA00022552"/>
    </source>
</evidence>
<evidence type="ECO:0000256" key="7">
    <source>
        <dbReference type="HAMAP-Rule" id="MF_00564"/>
    </source>
</evidence>
<evidence type="ECO:0000256" key="5">
    <source>
        <dbReference type="ARBA" id="ARBA00022695"/>
    </source>
</evidence>
<dbReference type="InterPro" id="IPR018336">
    <property type="entry name" value="RNase_PH_CS"/>
</dbReference>
<dbReference type="InterPro" id="IPR036345">
    <property type="entry name" value="ExoRNase_PH_dom2_sf"/>
</dbReference>
<keyword evidence="5 7" id="KW-0548">Nucleotidyltransferase</keyword>
<keyword evidence="3 7" id="KW-0820">tRNA-binding</keyword>
<dbReference type="InterPro" id="IPR050080">
    <property type="entry name" value="RNase_PH"/>
</dbReference>
<comment type="catalytic activity">
    <reaction evidence="7">
        <text>tRNA(n+1) + phosphate = tRNA(n) + a ribonucleoside 5'-diphosphate</text>
        <dbReference type="Rhea" id="RHEA:10628"/>
        <dbReference type="Rhea" id="RHEA-COMP:17343"/>
        <dbReference type="Rhea" id="RHEA-COMP:17344"/>
        <dbReference type="ChEBI" id="CHEBI:43474"/>
        <dbReference type="ChEBI" id="CHEBI:57930"/>
        <dbReference type="ChEBI" id="CHEBI:173114"/>
        <dbReference type="EC" id="2.7.7.56"/>
    </reaction>
</comment>
<dbReference type="SUPFAM" id="SSF54211">
    <property type="entry name" value="Ribosomal protein S5 domain 2-like"/>
    <property type="match status" value="1"/>
</dbReference>
<dbReference type="InterPro" id="IPR001247">
    <property type="entry name" value="ExoRNase_PH_dom1"/>
</dbReference>
<keyword evidence="11" id="KW-1185">Reference proteome</keyword>
<dbReference type="Proteomes" id="UP000238218">
    <property type="component" value="Unassembled WGS sequence"/>
</dbReference>
<name>A0ABX5F7L4_9CHRO</name>
<dbReference type="PROSITE" id="PS01277">
    <property type="entry name" value="RIBONUCLEASE_PH"/>
    <property type="match status" value="1"/>
</dbReference>
<dbReference type="EC" id="2.7.7.56" evidence="7"/>
<organism evidence="10 11">
    <name type="scientific">Aphanothece cf. minutissima CCALA 015</name>
    <dbReference type="NCBI Taxonomy" id="2107695"/>
    <lineage>
        <taxon>Bacteria</taxon>
        <taxon>Bacillati</taxon>
        <taxon>Cyanobacteriota</taxon>
        <taxon>Cyanophyceae</taxon>
        <taxon>Oscillatoriophycideae</taxon>
        <taxon>Chroococcales</taxon>
        <taxon>Aphanothecaceae</taxon>
        <taxon>Aphanothece</taxon>
    </lineage>
</organism>
<comment type="subunit">
    <text evidence="7">Homohexameric ring arranged as a trimer of dimers.</text>
</comment>
<keyword evidence="6" id="KW-0694">RNA-binding</keyword>
<dbReference type="InterPro" id="IPR020568">
    <property type="entry name" value="Ribosomal_Su5_D2-typ_SF"/>
</dbReference>
<dbReference type="NCBIfam" id="TIGR01966">
    <property type="entry name" value="RNasePH"/>
    <property type="match status" value="1"/>
</dbReference>
<evidence type="ECO:0000259" key="8">
    <source>
        <dbReference type="Pfam" id="PF01138"/>
    </source>
</evidence>
<evidence type="ECO:0000313" key="11">
    <source>
        <dbReference type="Proteomes" id="UP000238218"/>
    </source>
</evidence>
<evidence type="ECO:0000259" key="9">
    <source>
        <dbReference type="Pfam" id="PF03725"/>
    </source>
</evidence>
<sequence>MTTPADAPRNDGRTADALRPVAVDWDPMGFALSSVLFAAGRTRVLCSVCLDPEVPRWRKGSGSGWLSAEYRLLPASTPSRQGRELMKLSGRTQEIQRLIGRSLRAALDLEALGERSLLVDCDVLQADAGTRTASITGAWIALAAALGRLQQQGVLAASPLRQQVSAVSVGLVDGVALLDLDYSEDSRAEVDLNVVMDEQGRLLEIQGTAEGAPFSRSRLDALLDLAEPGLRALQEAQRRALAGAPAGPSVVAATRTTG</sequence>
<dbReference type="Gene3D" id="3.30.230.70">
    <property type="entry name" value="GHMP Kinase, N-terminal domain"/>
    <property type="match status" value="1"/>
</dbReference>
<feature type="binding site" evidence="7">
    <location>
        <begin position="129"/>
        <end position="131"/>
    </location>
    <ligand>
        <name>phosphate</name>
        <dbReference type="ChEBI" id="CHEBI:43474"/>
        <note>substrate</note>
    </ligand>
</feature>
<evidence type="ECO:0000256" key="1">
    <source>
        <dbReference type="ARBA" id="ARBA00006678"/>
    </source>
</evidence>
<dbReference type="HAMAP" id="MF_00564">
    <property type="entry name" value="RNase_PH"/>
    <property type="match status" value="1"/>
</dbReference>
<evidence type="ECO:0000256" key="4">
    <source>
        <dbReference type="ARBA" id="ARBA00022694"/>
    </source>
</evidence>
<comment type="caution">
    <text evidence="10">The sequence shown here is derived from an EMBL/GenBank/DDBJ whole genome shotgun (WGS) entry which is preliminary data.</text>
</comment>
<accession>A0ABX5F7L4</accession>
<comment type="similarity">
    <text evidence="1 7">Belongs to the RNase PH family.</text>
</comment>
<dbReference type="PANTHER" id="PTHR11953">
    <property type="entry name" value="EXOSOME COMPLEX COMPONENT"/>
    <property type="match status" value="1"/>
</dbReference>
<dbReference type="InterPro" id="IPR015847">
    <property type="entry name" value="ExoRNase_PH_dom2"/>
</dbReference>
<reference evidence="10 11" key="1">
    <citation type="submission" date="2018-03" db="EMBL/GenBank/DDBJ databases">
        <title>The ancient ancestry and fast evolution of plastids.</title>
        <authorList>
            <person name="Moore K.R."/>
            <person name="Magnabosco C."/>
            <person name="Momper L."/>
            <person name="Gold D.A."/>
            <person name="Bosak T."/>
            <person name="Fournier G.P."/>
        </authorList>
    </citation>
    <scope>NUCLEOTIDE SEQUENCE [LARGE SCALE GENOMIC DNA]</scope>
    <source>
        <strain evidence="10 11">CCALA 015</strain>
    </source>
</reference>
<dbReference type="Pfam" id="PF03725">
    <property type="entry name" value="RNase_PH_C"/>
    <property type="match status" value="1"/>
</dbReference>
<evidence type="ECO:0000256" key="6">
    <source>
        <dbReference type="ARBA" id="ARBA00022884"/>
    </source>
</evidence>
<comment type="function">
    <text evidence="7">Phosphorolytic 3'-5' exoribonuclease that plays an important role in tRNA 3'-end maturation. Removes nucleotide residues following the 3'-CCA terminus of tRNAs; can also add nucleotides to the ends of RNA molecules by using nucleoside diphosphates as substrates, but this may not be physiologically important. Probably plays a role in initiation of 16S rRNA degradation (leading to ribosome degradation) during starvation.</text>
</comment>
<evidence type="ECO:0000313" key="10">
    <source>
        <dbReference type="EMBL" id="PSB37613.1"/>
    </source>
</evidence>
<keyword evidence="2 7" id="KW-0698">rRNA processing</keyword>
<dbReference type="EMBL" id="PVWP01000005">
    <property type="protein sequence ID" value="PSB37613.1"/>
    <property type="molecule type" value="Genomic_DNA"/>
</dbReference>
<dbReference type="InterPro" id="IPR002381">
    <property type="entry name" value="RNase_PH_bac-type"/>
</dbReference>
<feature type="domain" description="Exoribonuclease phosphorolytic" evidence="8">
    <location>
        <begin position="18"/>
        <end position="145"/>
    </location>
</feature>
<dbReference type="Pfam" id="PF01138">
    <property type="entry name" value="RNase_PH"/>
    <property type="match status" value="1"/>
</dbReference>
<keyword evidence="7" id="KW-0808">Transferase</keyword>
<protein>
    <recommendedName>
        <fullName evidence="7">Ribonuclease PH</fullName>
        <shortName evidence="7">RNase PH</shortName>
        <ecNumber evidence="7">2.7.7.56</ecNumber>
    </recommendedName>
    <alternativeName>
        <fullName evidence="7">tRNA nucleotidyltransferase</fullName>
    </alternativeName>
</protein>
<feature type="binding site" evidence="7">
    <location>
        <position position="91"/>
    </location>
    <ligand>
        <name>phosphate</name>
        <dbReference type="ChEBI" id="CHEBI:43474"/>
        <note>substrate</note>
    </ligand>
</feature>
<dbReference type="InterPro" id="IPR027408">
    <property type="entry name" value="PNPase/RNase_PH_dom_sf"/>
</dbReference>